<dbReference type="RefSeq" id="WP_081131163.1">
    <property type="nucleotide sequence ID" value="NZ_BSYC01000001.1"/>
</dbReference>
<dbReference type="EMBL" id="JASUBT010000003">
    <property type="protein sequence ID" value="MDL4935204.1"/>
    <property type="molecule type" value="Genomic_DNA"/>
</dbReference>
<evidence type="ECO:0000313" key="3">
    <source>
        <dbReference type="Proteomes" id="UP001241571"/>
    </source>
</evidence>
<keyword evidence="1" id="KW-0812">Transmembrane</keyword>
<protein>
    <submittedName>
        <fullName evidence="2">Uncharacterized protein</fullName>
    </submittedName>
</protein>
<keyword evidence="1" id="KW-0472">Membrane</keyword>
<feature type="transmembrane region" description="Helical" evidence="1">
    <location>
        <begin position="40"/>
        <end position="57"/>
    </location>
</feature>
<accession>A0ABD4ZR26</accession>
<evidence type="ECO:0000256" key="1">
    <source>
        <dbReference type="SAM" id="Phobius"/>
    </source>
</evidence>
<name>A0ABD4ZR26_ENTGA</name>
<keyword evidence="1" id="KW-1133">Transmembrane helix</keyword>
<dbReference type="AlphaFoldDB" id="A0ABD4ZR26"/>
<reference evidence="2 3" key="1">
    <citation type="submission" date="2023-06" db="EMBL/GenBank/DDBJ databases">
        <title>Acute promotion of culturable opportunistic pathogens and persistent increase of antibiotic resistance following antibiotic exposure in mouse gut microbiota.</title>
        <authorList>
            <person name="Li L."/>
            <person name="Wang B."/>
            <person name="Sun Y."/>
            <person name="Wang M."/>
            <person name="Xu H."/>
        </authorList>
    </citation>
    <scope>NUCLEOTIDE SEQUENCE [LARGE SCALE GENOMIC DNA]</scope>
    <source>
        <strain evidence="2 3">CRI2_2</strain>
    </source>
</reference>
<dbReference type="Proteomes" id="UP001241571">
    <property type="component" value="Unassembled WGS sequence"/>
</dbReference>
<feature type="transmembrane region" description="Helical" evidence="1">
    <location>
        <begin position="17"/>
        <end position="34"/>
    </location>
</feature>
<comment type="caution">
    <text evidence="2">The sequence shown here is derived from an EMBL/GenBank/DDBJ whole genome shotgun (WGS) entry which is preliminary data.</text>
</comment>
<gene>
    <name evidence="2" type="ORF">QRX88_05660</name>
</gene>
<proteinExistence type="predicted"/>
<sequence>MQPLVWKMNKTIVQQKLFWITVILFDMGLLIYGFLANDWFLSLLALVLVLVIKRYGYDLLFKKYDEEWDQKHQEYVEKKRRYQKNG</sequence>
<evidence type="ECO:0000313" key="2">
    <source>
        <dbReference type="EMBL" id="MDL4935204.1"/>
    </source>
</evidence>
<organism evidence="2 3">
    <name type="scientific">Enterococcus gallinarum</name>
    <dbReference type="NCBI Taxonomy" id="1353"/>
    <lineage>
        <taxon>Bacteria</taxon>
        <taxon>Bacillati</taxon>
        <taxon>Bacillota</taxon>
        <taxon>Bacilli</taxon>
        <taxon>Lactobacillales</taxon>
        <taxon>Enterococcaceae</taxon>
        <taxon>Enterococcus</taxon>
    </lineage>
</organism>